<protein>
    <submittedName>
        <fullName evidence="1">HEAT repeat protein</fullName>
    </submittedName>
</protein>
<dbReference type="Pfam" id="PF03130">
    <property type="entry name" value="HEAT_PBS"/>
    <property type="match status" value="2"/>
</dbReference>
<dbReference type="RefSeq" id="WP_170037411.1">
    <property type="nucleotide sequence ID" value="NZ_JABDTL010000002.1"/>
</dbReference>
<dbReference type="Proteomes" id="UP000582837">
    <property type="component" value="Unassembled WGS sequence"/>
</dbReference>
<gene>
    <name evidence="1" type="ORF">HNQ61_001151</name>
</gene>
<dbReference type="SMART" id="SM00567">
    <property type="entry name" value="EZ_HEAT"/>
    <property type="match status" value="6"/>
</dbReference>
<evidence type="ECO:0000313" key="2">
    <source>
        <dbReference type="Proteomes" id="UP000582837"/>
    </source>
</evidence>
<organism evidence="1 2">
    <name type="scientific">Longimicrobium terrae</name>
    <dbReference type="NCBI Taxonomy" id="1639882"/>
    <lineage>
        <taxon>Bacteria</taxon>
        <taxon>Pseudomonadati</taxon>
        <taxon>Gemmatimonadota</taxon>
        <taxon>Longimicrobiia</taxon>
        <taxon>Longimicrobiales</taxon>
        <taxon>Longimicrobiaceae</taxon>
        <taxon>Longimicrobium</taxon>
    </lineage>
</organism>
<dbReference type="Gene3D" id="1.25.10.10">
    <property type="entry name" value="Leucine-rich Repeat Variant"/>
    <property type="match status" value="2"/>
</dbReference>
<reference evidence="1 2" key="1">
    <citation type="submission" date="2020-08" db="EMBL/GenBank/DDBJ databases">
        <title>Genomic Encyclopedia of Type Strains, Phase IV (KMG-IV): sequencing the most valuable type-strain genomes for metagenomic binning, comparative biology and taxonomic classification.</title>
        <authorList>
            <person name="Goeker M."/>
        </authorList>
    </citation>
    <scope>NUCLEOTIDE SEQUENCE [LARGE SCALE GENOMIC DNA]</scope>
    <source>
        <strain evidence="1 2">DSM 29007</strain>
    </source>
</reference>
<dbReference type="PANTHER" id="PTHR12697">
    <property type="entry name" value="PBS LYASE HEAT-LIKE PROTEIN"/>
    <property type="match status" value="1"/>
</dbReference>
<comment type="caution">
    <text evidence="1">The sequence shown here is derived from an EMBL/GenBank/DDBJ whole genome shotgun (WGS) entry which is preliminary data.</text>
</comment>
<dbReference type="InterPro" id="IPR011989">
    <property type="entry name" value="ARM-like"/>
</dbReference>
<dbReference type="SUPFAM" id="SSF48371">
    <property type="entry name" value="ARM repeat"/>
    <property type="match status" value="1"/>
</dbReference>
<dbReference type="EMBL" id="JACHIA010000002">
    <property type="protein sequence ID" value="MBB6069536.1"/>
    <property type="molecule type" value="Genomic_DNA"/>
</dbReference>
<name>A0A841GX81_9BACT</name>
<dbReference type="AlphaFoldDB" id="A0A841GX81"/>
<dbReference type="GO" id="GO:0016491">
    <property type="term" value="F:oxidoreductase activity"/>
    <property type="evidence" value="ECO:0007669"/>
    <property type="project" value="TreeGrafter"/>
</dbReference>
<dbReference type="InterPro" id="IPR016024">
    <property type="entry name" value="ARM-type_fold"/>
</dbReference>
<evidence type="ECO:0000313" key="1">
    <source>
        <dbReference type="EMBL" id="MBB6069536.1"/>
    </source>
</evidence>
<dbReference type="Pfam" id="PF13646">
    <property type="entry name" value="HEAT_2"/>
    <property type="match status" value="1"/>
</dbReference>
<proteinExistence type="predicted"/>
<dbReference type="PANTHER" id="PTHR12697:SF38">
    <property type="entry name" value="PBS LYASE HEAT DOMAIN PROTEIN REPEAT-CONTAINING PROTEIN"/>
    <property type="match status" value="1"/>
</dbReference>
<keyword evidence="2" id="KW-1185">Reference proteome</keyword>
<sequence>MTAAQTSPSRMLVDLAKAFALSEFYPLTHPTLTQALLALGESLLAGGETVLVRLTAGGVTVGGVMGPRSAHVDRLAQRLGEHTVGSLTLRHDIGSESLGRMLSAIALPPRVVKAAGGLGAALAAAGASRMAVDGLWVQPAAAMVAAGSAHDPDRVEVPEDGVTLWSAHDMYEQVRESAVRVESEDTEELRRLLREAASDSQRLSVLNRLEFLTQYQFSRGMTDNGIDLVQDLRRDAEALRGRSPVTRGMIMLAIHRVSTRAMIDELVARLGKARNEEERASFRATLLHIGADTVTPLVRALVGATDLSARRAFRDALVALDQVGVPLLEEMVGDERWFVVRNMVGILGEIRSADAVEHFRRTIEHSDARVRRETILALGKVGGEESVPLLAKGLNDKEASLRSAAALGLGLTKMPTAVTPLLARLGQETDLDSQLEIIRALGRVGDARAVPALTERASAGGFFSRIPAPIRVEAIRALSDIGGEAGRAVLQKLLKDRNDQVREAVFTALSRE</sequence>
<dbReference type="InterPro" id="IPR004155">
    <property type="entry name" value="PBS_lyase_HEAT"/>
</dbReference>
<accession>A0A841GX81</accession>